<dbReference type="SMART" id="SM01133">
    <property type="entry name" value="DeoC"/>
    <property type="match status" value="1"/>
</dbReference>
<feature type="active site" description="Schiff-base intermediate with acetaldehyde" evidence="7">
    <location>
        <position position="154"/>
    </location>
</feature>
<dbReference type="GO" id="GO:0005737">
    <property type="term" value="C:cytoplasm"/>
    <property type="evidence" value="ECO:0007669"/>
    <property type="project" value="UniProtKB-SubCell"/>
</dbReference>
<evidence type="ECO:0000256" key="3">
    <source>
        <dbReference type="ARBA" id="ARBA00023239"/>
    </source>
</evidence>
<accession>A0A410MHH7</accession>
<dbReference type="Proteomes" id="UP000287756">
    <property type="component" value="Chromosome"/>
</dbReference>
<evidence type="ECO:0000256" key="1">
    <source>
        <dbReference type="ARBA" id="ARBA00010936"/>
    </source>
</evidence>
<keyword evidence="2 7" id="KW-0963">Cytoplasm</keyword>
<evidence type="ECO:0000256" key="7">
    <source>
        <dbReference type="HAMAP-Rule" id="MF_00114"/>
    </source>
</evidence>
<evidence type="ECO:0000313" key="9">
    <source>
        <dbReference type="Proteomes" id="UP000287756"/>
    </source>
</evidence>
<dbReference type="GO" id="GO:0006018">
    <property type="term" value="P:2-deoxyribose 1-phosphate catabolic process"/>
    <property type="evidence" value="ECO:0007669"/>
    <property type="project" value="UniProtKB-UniRule"/>
</dbReference>
<organism evidence="8 9">
    <name type="scientific">Halobacillus litoralis</name>
    <dbReference type="NCBI Taxonomy" id="45668"/>
    <lineage>
        <taxon>Bacteria</taxon>
        <taxon>Bacillati</taxon>
        <taxon>Bacillota</taxon>
        <taxon>Bacilli</taxon>
        <taxon>Bacillales</taxon>
        <taxon>Bacillaceae</taxon>
        <taxon>Halobacillus</taxon>
    </lineage>
</organism>
<dbReference type="InterPro" id="IPR002915">
    <property type="entry name" value="DeoC/FbaB/LacD_aldolase"/>
</dbReference>
<dbReference type="KEGG" id="hli:HLI_18960"/>
<evidence type="ECO:0000256" key="6">
    <source>
        <dbReference type="ARBA" id="ARBA00056337"/>
    </source>
</evidence>
<evidence type="ECO:0000256" key="2">
    <source>
        <dbReference type="ARBA" id="ARBA00022490"/>
    </source>
</evidence>
<dbReference type="SUPFAM" id="SSF51569">
    <property type="entry name" value="Aldolase"/>
    <property type="match status" value="1"/>
</dbReference>
<comment type="similarity">
    <text evidence="1 7">Belongs to the DeoC/FbaB aldolase family. DeoC type 1 subfamily.</text>
</comment>
<evidence type="ECO:0000313" key="8">
    <source>
        <dbReference type="EMBL" id="QAS54143.1"/>
    </source>
</evidence>
<dbReference type="Pfam" id="PF01791">
    <property type="entry name" value="DeoC"/>
    <property type="match status" value="1"/>
</dbReference>
<dbReference type="EC" id="4.1.2.4" evidence="7"/>
<comment type="function">
    <text evidence="6 7">Catalyzes a reversible aldol reaction between acetaldehyde and D-glyceraldehyde 3-phosphate to generate 2-deoxy-D-ribose 5-phosphate.</text>
</comment>
<protein>
    <recommendedName>
        <fullName evidence="7">Deoxyribose-phosphate aldolase</fullName>
        <shortName evidence="7">DERA</shortName>
        <ecNumber evidence="7">4.1.2.4</ecNumber>
    </recommendedName>
    <alternativeName>
        <fullName evidence="7">2-deoxy-D-ribose 5-phosphate aldolase</fullName>
    </alternativeName>
    <alternativeName>
        <fullName evidence="7">Phosphodeoxyriboaldolase</fullName>
        <shortName evidence="7">Deoxyriboaldolase</shortName>
    </alternativeName>
</protein>
<comment type="pathway">
    <text evidence="7">Carbohydrate degradation; 2-deoxy-D-ribose 1-phosphate degradation; D-glyceraldehyde 3-phosphate and acetaldehyde from 2-deoxy-alpha-D-ribose 1-phosphate: step 2/2.</text>
</comment>
<evidence type="ECO:0000256" key="4">
    <source>
        <dbReference type="ARBA" id="ARBA00023270"/>
    </source>
</evidence>
<reference evidence="8 9" key="1">
    <citation type="submission" date="2018-01" db="EMBL/GenBank/DDBJ databases">
        <title>The whole genome sequencing and assembly of Halobacillus litoralis ERB031 strain.</title>
        <authorList>
            <person name="Lee S.-J."/>
            <person name="Park M.-K."/>
            <person name="Kim J.-Y."/>
            <person name="Lee Y.-J."/>
            <person name="Yi H."/>
            <person name="Bahn Y.-S."/>
            <person name="Kim J.F."/>
            <person name="Lee D.-W."/>
        </authorList>
    </citation>
    <scope>NUCLEOTIDE SEQUENCE [LARGE SCALE GENOMIC DNA]</scope>
    <source>
        <strain evidence="8 9">ERB 031</strain>
    </source>
</reference>
<sequence length="223" mass="23880">MEQNLAKMIDHTQLKPDTQKEKITQICQEAKEHGFASVCVNPHWVEYCHELLKDTDVKVCTVIGFPLGATTKETKAFETKQAIEKGATEIDMVINVGELKSGNKELVQQDIEAVVRESEGKAIVKVIIETSLLDEEEKVTASELAKVAGADFVKTSTGFSGGGATVEDISLMRKTVGPEMGVKASGGVRDYEGAKTMIEAGATRIGASSGIAIVNGEQGTSDY</sequence>
<dbReference type="PANTHER" id="PTHR10889:SF1">
    <property type="entry name" value="DEOXYRIBOSE-PHOSPHATE ALDOLASE"/>
    <property type="match status" value="1"/>
</dbReference>
<dbReference type="AlphaFoldDB" id="A0A410MHH7"/>
<dbReference type="GO" id="GO:0004139">
    <property type="term" value="F:deoxyribose-phosphate aldolase activity"/>
    <property type="evidence" value="ECO:0007669"/>
    <property type="project" value="UniProtKB-UniRule"/>
</dbReference>
<evidence type="ECO:0000256" key="5">
    <source>
        <dbReference type="ARBA" id="ARBA00048791"/>
    </source>
</evidence>
<comment type="subcellular location">
    <subcellularLocation>
        <location evidence="7">Cytoplasm</location>
    </subcellularLocation>
</comment>
<dbReference type="HAMAP" id="MF_00114">
    <property type="entry name" value="DeoC_type1"/>
    <property type="match status" value="1"/>
</dbReference>
<feature type="active site" description="Proton donor/acceptor" evidence="7">
    <location>
        <position position="91"/>
    </location>
</feature>
<proteinExistence type="inferred from homology"/>
<name>A0A410MHH7_9BACI</name>
<keyword evidence="4 7" id="KW-0704">Schiff base</keyword>
<dbReference type="PIRSF" id="PIRSF001357">
    <property type="entry name" value="DeoC"/>
    <property type="match status" value="1"/>
</dbReference>
<dbReference type="Gene3D" id="3.20.20.70">
    <property type="entry name" value="Aldolase class I"/>
    <property type="match status" value="1"/>
</dbReference>
<dbReference type="InterPro" id="IPR028581">
    <property type="entry name" value="DeoC_typeI"/>
</dbReference>
<dbReference type="FunFam" id="3.20.20.70:FF:000044">
    <property type="entry name" value="Deoxyribose-phosphate aldolase"/>
    <property type="match status" value="1"/>
</dbReference>
<dbReference type="OrthoDB" id="9778711at2"/>
<dbReference type="InterPro" id="IPR011343">
    <property type="entry name" value="DeoC"/>
</dbReference>
<comment type="catalytic activity">
    <reaction evidence="5 7">
        <text>2-deoxy-D-ribose 5-phosphate = D-glyceraldehyde 3-phosphate + acetaldehyde</text>
        <dbReference type="Rhea" id="RHEA:12821"/>
        <dbReference type="ChEBI" id="CHEBI:15343"/>
        <dbReference type="ChEBI" id="CHEBI:59776"/>
        <dbReference type="ChEBI" id="CHEBI:62877"/>
        <dbReference type="EC" id="4.1.2.4"/>
    </reaction>
</comment>
<dbReference type="PANTHER" id="PTHR10889">
    <property type="entry name" value="DEOXYRIBOSE-PHOSPHATE ALDOLASE"/>
    <property type="match status" value="1"/>
</dbReference>
<dbReference type="CDD" id="cd00959">
    <property type="entry name" value="DeoC"/>
    <property type="match status" value="1"/>
</dbReference>
<feature type="active site" description="Proton donor/acceptor" evidence="7">
    <location>
        <position position="183"/>
    </location>
</feature>
<dbReference type="GO" id="GO:0016052">
    <property type="term" value="P:carbohydrate catabolic process"/>
    <property type="evidence" value="ECO:0007669"/>
    <property type="project" value="TreeGrafter"/>
</dbReference>
<keyword evidence="3 7" id="KW-0456">Lyase</keyword>
<dbReference type="NCBIfam" id="TIGR00126">
    <property type="entry name" value="deoC"/>
    <property type="match status" value="1"/>
</dbReference>
<dbReference type="GO" id="GO:0009264">
    <property type="term" value="P:deoxyribonucleotide catabolic process"/>
    <property type="evidence" value="ECO:0007669"/>
    <property type="project" value="UniProtKB-UniRule"/>
</dbReference>
<dbReference type="UniPathway" id="UPA00002">
    <property type="reaction ID" value="UER00468"/>
</dbReference>
<dbReference type="InterPro" id="IPR013785">
    <property type="entry name" value="Aldolase_TIM"/>
</dbReference>
<gene>
    <name evidence="7 8" type="primary">deoC</name>
    <name evidence="8" type="ORF">HLI_18960</name>
</gene>
<dbReference type="EMBL" id="CP026118">
    <property type="protein sequence ID" value="QAS54143.1"/>
    <property type="molecule type" value="Genomic_DNA"/>
</dbReference>
<dbReference type="RefSeq" id="WP_128526414.1">
    <property type="nucleotide sequence ID" value="NZ_CANLVY010000006.1"/>
</dbReference>